<evidence type="ECO:0000313" key="3">
    <source>
        <dbReference type="Proteomes" id="UP000031668"/>
    </source>
</evidence>
<dbReference type="AlphaFoldDB" id="A0A0C2IX77"/>
<sequence>MFFKFQIFFFSIIIQLIKSTETESFRQIVELIDKEKIPKNKLEIFEMIALYANGSKKFDLVHGDTAYILWREPTESEVLLINEIISNELPYKYLLKYTIEQFTHPKKSSIYVELELWDEDELNEYTMCPRIDKMSFKDPFASLKSQ</sequence>
<keyword evidence="3" id="KW-1185">Reference proteome</keyword>
<accession>A0A0C2IX77</accession>
<dbReference type="EMBL" id="JWZT01005339">
    <property type="protein sequence ID" value="KII61492.1"/>
    <property type="molecule type" value="Genomic_DNA"/>
</dbReference>
<feature type="chain" id="PRO_5002150704" evidence="1">
    <location>
        <begin position="23"/>
        <end position="146"/>
    </location>
</feature>
<keyword evidence="1" id="KW-0732">Signal</keyword>
<evidence type="ECO:0000256" key="1">
    <source>
        <dbReference type="SAM" id="SignalP"/>
    </source>
</evidence>
<feature type="signal peptide" evidence="1">
    <location>
        <begin position="1"/>
        <end position="22"/>
    </location>
</feature>
<comment type="caution">
    <text evidence="2">The sequence shown here is derived from an EMBL/GenBank/DDBJ whole genome shotgun (WGS) entry which is preliminary data.</text>
</comment>
<name>A0A0C2IX77_THEKT</name>
<gene>
    <name evidence="2" type="ORF">RF11_12908</name>
</gene>
<organism evidence="2 3">
    <name type="scientific">Thelohanellus kitauei</name>
    <name type="common">Myxosporean</name>
    <dbReference type="NCBI Taxonomy" id="669202"/>
    <lineage>
        <taxon>Eukaryota</taxon>
        <taxon>Metazoa</taxon>
        <taxon>Cnidaria</taxon>
        <taxon>Myxozoa</taxon>
        <taxon>Myxosporea</taxon>
        <taxon>Bivalvulida</taxon>
        <taxon>Platysporina</taxon>
        <taxon>Myxobolidae</taxon>
        <taxon>Thelohanellus</taxon>
    </lineage>
</organism>
<dbReference type="Proteomes" id="UP000031668">
    <property type="component" value="Unassembled WGS sequence"/>
</dbReference>
<protein>
    <submittedName>
        <fullName evidence="2">Uncharacterized protein</fullName>
    </submittedName>
</protein>
<reference evidence="2 3" key="1">
    <citation type="journal article" date="2014" name="Genome Biol. Evol.">
        <title>The genome of the myxosporean Thelohanellus kitauei shows adaptations to nutrient acquisition within its fish host.</title>
        <authorList>
            <person name="Yang Y."/>
            <person name="Xiong J."/>
            <person name="Zhou Z."/>
            <person name="Huo F."/>
            <person name="Miao W."/>
            <person name="Ran C."/>
            <person name="Liu Y."/>
            <person name="Zhang J."/>
            <person name="Feng J."/>
            <person name="Wang M."/>
            <person name="Wang M."/>
            <person name="Wang L."/>
            <person name="Yao B."/>
        </authorList>
    </citation>
    <scope>NUCLEOTIDE SEQUENCE [LARGE SCALE GENOMIC DNA]</scope>
    <source>
        <strain evidence="2">Wuqing</strain>
    </source>
</reference>
<proteinExistence type="predicted"/>
<evidence type="ECO:0000313" key="2">
    <source>
        <dbReference type="EMBL" id="KII61492.1"/>
    </source>
</evidence>